<keyword evidence="2" id="KW-0443">Lipid metabolism</keyword>
<evidence type="ECO:0000259" key="4">
    <source>
        <dbReference type="Pfam" id="PF04083"/>
    </source>
</evidence>
<evidence type="ECO:0000313" key="5">
    <source>
        <dbReference type="EMBL" id="KAF5911174.1"/>
    </source>
</evidence>
<dbReference type="Pfam" id="PF00561">
    <property type="entry name" value="Abhydrolase_1"/>
    <property type="match status" value="1"/>
</dbReference>
<evidence type="ECO:0000256" key="2">
    <source>
        <dbReference type="ARBA" id="ARBA00023098"/>
    </source>
</evidence>
<dbReference type="EMBL" id="JACDTQ010004021">
    <property type="protein sequence ID" value="KAF5911174.1"/>
    <property type="molecule type" value="Genomic_DNA"/>
</dbReference>
<comment type="caution">
    <text evidence="5">The sequence shown here is derived from an EMBL/GenBank/DDBJ whole genome shotgun (WGS) entry which is preliminary data.</text>
</comment>
<dbReference type="Proteomes" id="UP000551758">
    <property type="component" value="Unassembled WGS sequence"/>
</dbReference>
<dbReference type="AlphaFoldDB" id="A0A7J7E6D0"/>
<accession>A0A7J7E6D0</accession>
<dbReference type="GO" id="GO:0016042">
    <property type="term" value="P:lipid catabolic process"/>
    <property type="evidence" value="ECO:0007669"/>
    <property type="project" value="UniProtKB-KW"/>
</dbReference>
<feature type="domain" description="AB hydrolase-1" evidence="3">
    <location>
        <begin position="54"/>
        <end position="132"/>
    </location>
</feature>
<evidence type="ECO:0000313" key="6">
    <source>
        <dbReference type="Proteomes" id="UP000551758"/>
    </source>
</evidence>
<proteinExistence type="predicted"/>
<sequence length="167" mass="18949">MHEVITADGYTLPLYRIPHGKNDANHLVQKPIFSNIWILNPPNSSLGFVLAGVSYDVWLGNSRGNRFSRKHLYLETDSKEFWAFSFDEMVKYDLPATIDFIVKKTGQKQIYYVGYSQGALIAFAAFAINPQLAEKIKINFSLGPVATVKYTTSILRLIAYIHPTLFK</sequence>
<dbReference type="Gene3D" id="3.40.50.1820">
    <property type="entry name" value="alpha/beta hydrolase"/>
    <property type="match status" value="1"/>
</dbReference>
<name>A0A7J7E6D0_DICBM</name>
<dbReference type="InterPro" id="IPR006693">
    <property type="entry name" value="AB_hydrolase_lipase"/>
</dbReference>
<dbReference type="InterPro" id="IPR000073">
    <property type="entry name" value="AB_hydrolase_1"/>
</dbReference>
<gene>
    <name evidence="5" type="ORF">HPG69_019539</name>
</gene>
<feature type="non-terminal residue" evidence="5">
    <location>
        <position position="1"/>
    </location>
</feature>
<organism evidence="5 6">
    <name type="scientific">Diceros bicornis minor</name>
    <name type="common">South-central black rhinoceros</name>
    <dbReference type="NCBI Taxonomy" id="77932"/>
    <lineage>
        <taxon>Eukaryota</taxon>
        <taxon>Metazoa</taxon>
        <taxon>Chordata</taxon>
        <taxon>Craniata</taxon>
        <taxon>Vertebrata</taxon>
        <taxon>Euteleostomi</taxon>
        <taxon>Mammalia</taxon>
        <taxon>Eutheria</taxon>
        <taxon>Laurasiatheria</taxon>
        <taxon>Perissodactyla</taxon>
        <taxon>Rhinocerotidae</taxon>
        <taxon>Diceros</taxon>
    </lineage>
</organism>
<feature type="domain" description="Partial AB-hydrolase lipase" evidence="4">
    <location>
        <begin position="2"/>
        <end position="32"/>
    </location>
</feature>
<evidence type="ECO:0000259" key="3">
    <source>
        <dbReference type="Pfam" id="PF00561"/>
    </source>
</evidence>
<reference evidence="5 6" key="1">
    <citation type="journal article" date="2020" name="Mol. Biol. Evol.">
        <title>Interspecific Gene Flow and the Evolution of Specialization in Black and White Rhinoceros.</title>
        <authorList>
            <person name="Moodley Y."/>
            <person name="Westbury M.V."/>
            <person name="Russo I.M."/>
            <person name="Gopalakrishnan S."/>
            <person name="Rakotoarivelo A."/>
            <person name="Olsen R.A."/>
            <person name="Prost S."/>
            <person name="Tunstall T."/>
            <person name="Ryder O.A."/>
            <person name="Dalen L."/>
            <person name="Bruford M.W."/>
        </authorList>
    </citation>
    <scope>NUCLEOTIDE SEQUENCE [LARGE SCALE GENOMIC DNA]</scope>
    <source>
        <strain evidence="5">SBR-YM</strain>
        <tissue evidence="5">Skin</tissue>
    </source>
</reference>
<evidence type="ECO:0000256" key="1">
    <source>
        <dbReference type="ARBA" id="ARBA00022963"/>
    </source>
</evidence>
<evidence type="ECO:0008006" key="7">
    <source>
        <dbReference type="Google" id="ProtNLM"/>
    </source>
</evidence>
<dbReference type="SUPFAM" id="SSF53474">
    <property type="entry name" value="alpha/beta-Hydrolases"/>
    <property type="match status" value="1"/>
</dbReference>
<dbReference type="Pfam" id="PF04083">
    <property type="entry name" value="Abhydro_lipase"/>
    <property type="match status" value="1"/>
</dbReference>
<keyword evidence="1" id="KW-0442">Lipid degradation</keyword>
<dbReference type="PANTHER" id="PTHR11005">
    <property type="entry name" value="LYSOSOMAL ACID LIPASE-RELATED"/>
    <property type="match status" value="1"/>
</dbReference>
<protein>
    <recommendedName>
        <fullName evidence="7">AB hydrolase-1 domain-containing protein</fullName>
    </recommendedName>
</protein>
<dbReference type="InterPro" id="IPR029058">
    <property type="entry name" value="AB_hydrolase_fold"/>
</dbReference>
<keyword evidence="6" id="KW-1185">Reference proteome</keyword>